<reference evidence="5 6" key="1">
    <citation type="submission" date="2016-07" db="EMBL/GenBank/DDBJ databases">
        <title>Pervasive Adenine N6-methylation of Active Genes in Fungi.</title>
        <authorList>
            <consortium name="DOE Joint Genome Institute"/>
            <person name="Mondo S.J."/>
            <person name="Dannebaum R.O."/>
            <person name="Kuo R.C."/>
            <person name="Labutti K."/>
            <person name="Haridas S."/>
            <person name="Kuo A."/>
            <person name="Salamov A."/>
            <person name="Ahrendt S.R."/>
            <person name="Lipzen A."/>
            <person name="Sullivan W."/>
            <person name="Andreopoulos W.B."/>
            <person name="Clum A."/>
            <person name="Lindquist E."/>
            <person name="Daum C."/>
            <person name="Ramamoorthy G.K."/>
            <person name="Gryganskyi A."/>
            <person name="Culley D."/>
            <person name="Magnuson J.K."/>
            <person name="James T.Y."/>
            <person name="O'Malley M.A."/>
            <person name="Stajich J.E."/>
            <person name="Spatafora J.W."/>
            <person name="Visel A."/>
            <person name="Grigoriev I.V."/>
        </authorList>
    </citation>
    <scope>NUCLEOTIDE SEQUENCE [LARGE SCALE GENOMIC DNA]</scope>
    <source>
        <strain evidence="5 6">CBS 931.73</strain>
    </source>
</reference>
<dbReference type="GO" id="GO:0003746">
    <property type="term" value="F:translation elongation factor activity"/>
    <property type="evidence" value="ECO:0007669"/>
    <property type="project" value="UniProtKB-KW"/>
</dbReference>
<feature type="domain" description="Tr-type G" evidence="4">
    <location>
        <begin position="19"/>
        <end position="68"/>
    </location>
</feature>
<dbReference type="InParanoid" id="A0A1Y1XUY8"/>
<evidence type="ECO:0000256" key="1">
    <source>
        <dbReference type="ARBA" id="ARBA00022490"/>
    </source>
</evidence>
<dbReference type="PANTHER" id="PTHR42908">
    <property type="entry name" value="TRANSLATION ELONGATION FACTOR-RELATED"/>
    <property type="match status" value="1"/>
</dbReference>
<evidence type="ECO:0000256" key="3">
    <source>
        <dbReference type="ARBA" id="ARBA00022917"/>
    </source>
</evidence>
<keyword evidence="3" id="KW-0648">Protein biosynthesis</keyword>
<dbReference type="GO" id="GO:0005525">
    <property type="term" value="F:GTP binding"/>
    <property type="evidence" value="ECO:0007669"/>
    <property type="project" value="InterPro"/>
</dbReference>
<dbReference type="GO" id="GO:0043022">
    <property type="term" value="F:ribosome binding"/>
    <property type="evidence" value="ECO:0007669"/>
    <property type="project" value="TreeGrafter"/>
</dbReference>
<dbReference type="InterPro" id="IPR027417">
    <property type="entry name" value="P-loop_NTPase"/>
</dbReference>
<dbReference type="EMBL" id="MCFE01000439">
    <property type="protein sequence ID" value="ORX89533.1"/>
    <property type="molecule type" value="Genomic_DNA"/>
</dbReference>
<dbReference type="OrthoDB" id="364892at2759"/>
<name>A0A1Y1XUY8_9FUNG</name>
<evidence type="ECO:0000259" key="4">
    <source>
        <dbReference type="Pfam" id="PF00009"/>
    </source>
</evidence>
<dbReference type="Proteomes" id="UP000193498">
    <property type="component" value="Unassembled WGS sequence"/>
</dbReference>
<keyword evidence="1" id="KW-0963">Cytoplasm</keyword>
<dbReference type="GO" id="GO:0003924">
    <property type="term" value="F:GTPase activity"/>
    <property type="evidence" value="ECO:0007669"/>
    <property type="project" value="InterPro"/>
</dbReference>
<evidence type="ECO:0000313" key="5">
    <source>
        <dbReference type="EMBL" id="ORX89533.1"/>
    </source>
</evidence>
<dbReference type="Gene3D" id="3.40.50.300">
    <property type="entry name" value="P-loop containing nucleotide triphosphate hydrolases"/>
    <property type="match status" value="1"/>
</dbReference>
<evidence type="ECO:0000256" key="2">
    <source>
        <dbReference type="ARBA" id="ARBA00022768"/>
    </source>
</evidence>
<dbReference type="Pfam" id="PF00009">
    <property type="entry name" value="GTP_EFTU"/>
    <property type="match status" value="1"/>
</dbReference>
<organism evidence="5 6">
    <name type="scientific">Basidiobolus meristosporus CBS 931.73</name>
    <dbReference type="NCBI Taxonomy" id="1314790"/>
    <lineage>
        <taxon>Eukaryota</taxon>
        <taxon>Fungi</taxon>
        <taxon>Fungi incertae sedis</taxon>
        <taxon>Zoopagomycota</taxon>
        <taxon>Entomophthoromycotina</taxon>
        <taxon>Basidiobolomycetes</taxon>
        <taxon>Basidiobolales</taxon>
        <taxon>Basidiobolaceae</taxon>
        <taxon>Basidiobolus</taxon>
    </lineage>
</organism>
<keyword evidence="6" id="KW-1185">Reference proteome</keyword>
<dbReference type="GO" id="GO:1990904">
    <property type="term" value="C:ribonucleoprotein complex"/>
    <property type="evidence" value="ECO:0007669"/>
    <property type="project" value="TreeGrafter"/>
</dbReference>
<dbReference type="STRING" id="1314790.A0A1Y1XUY8"/>
<dbReference type="AlphaFoldDB" id="A0A1Y1XUY8"/>
<accession>A0A1Y1XUY8</accession>
<evidence type="ECO:0000313" key="6">
    <source>
        <dbReference type="Proteomes" id="UP000193498"/>
    </source>
</evidence>
<dbReference type="GO" id="GO:0005829">
    <property type="term" value="C:cytosol"/>
    <property type="evidence" value="ECO:0007669"/>
    <property type="project" value="TreeGrafter"/>
</dbReference>
<comment type="caution">
    <text evidence="5">The sequence shown here is derived from an EMBL/GenBank/DDBJ whole genome shotgun (WGS) entry which is preliminary data.</text>
</comment>
<dbReference type="SUPFAM" id="SSF52540">
    <property type="entry name" value="P-loop containing nucleoside triphosphate hydrolases"/>
    <property type="match status" value="1"/>
</dbReference>
<dbReference type="InterPro" id="IPR000795">
    <property type="entry name" value="T_Tr_GTP-bd_dom"/>
</dbReference>
<keyword evidence="2" id="KW-0251">Elongation factor</keyword>
<protein>
    <recommendedName>
        <fullName evidence="4">Tr-type G domain-containing protein</fullName>
    </recommendedName>
</protein>
<sequence>MSFELTKKDIGDIKQKTYGGKLLINLNDSAGHVDFSSQVTAALRVTDRRFVIADYVSDVSARIETVLR</sequence>
<proteinExistence type="predicted"/>
<dbReference type="PANTHER" id="PTHR42908:SF10">
    <property type="entry name" value="EUKARYOTIC TRANSLATION ELONGATION FACTOR 2"/>
    <property type="match status" value="1"/>
</dbReference>
<gene>
    <name evidence="5" type="ORF">K493DRAFT_382566</name>
</gene>